<keyword evidence="1" id="KW-0175">Coiled coil</keyword>
<dbReference type="Proteomes" id="UP000193719">
    <property type="component" value="Unassembled WGS sequence"/>
</dbReference>
<feature type="region of interest" description="Disordered" evidence="2">
    <location>
        <begin position="3226"/>
        <end position="3251"/>
    </location>
</feature>
<dbReference type="STRING" id="1754191.A0A1Y1VN32"/>
<evidence type="ECO:0000313" key="4">
    <source>
        <dbReference type="Proteomes" id="UP000193719"/>
    </source>
</evidence>
<evidence type="ECO:0008006" key="5">
    <source>
        <dbReference type="Google" id="ProtNLM"/>
    </source>
</evidence>
<dbReference type="CDD" id="cd00063">
    <property type="entry name" value="FN3"/>
    <property type="match status" value="1"/>
</dbReference>
<feature type="compositionally biased region" description="Basic residues" evidence="2">
    <location>
        <begin position="1582"/>
        <end position="1605"/>
    </location>
</feature>
<reference evidence="3 4" key="1">
    <citation type="submission" date="2016-08" db="EMBL/GenBank/DDBJ databases">
        <title>Genomes of anaerobic fungi encode conserved fungal cellulosomes for biomass hydrolysis.</title>
        <authorList>
            <consortium name="DOE Joint Genome Institute"/>
            <person name="Haitjema C.H."/>
            <person name="Gilmore S.P."/>
            <person name="Henske J.K."/>
            <person name="Solomon K.V."/>
            <person name="De Groot R."/>
            <person name="Kuo A."/>
            <person name="Mondo S.J."/>
            <person name="Salamov A.A."/>
            <person name="Labutti K."/>
            <person name="Zhao Z."/>
            <person name="Chiniquy J."/>
            <person name="Barry K."/>
            <person name="Brewer H.M."/>
            <person name="Purvine S.O."/>
            <person name="Wright A.T."/>
            <person name="Boxma B."/>
            <person name="Van Alen T."/>
            <person name="Hackstein J.H."/>
            <person name="Baker S.E."/>
            <person name="Grigoriev I.V."/>
            <person name="O'Malley M.A."/>
        </authorList>
    </citation>
    <scope>NUCLEOTIDE SEQUENCE [LARGE SCALE GENOMIC DNA]</scope>
    <source>
        <strain evidence="4">finn</strain>
    </source>
</reference>
<dbReference type="PANTHER" id="PTHR33487">
    <property type="entry name" value="CILIA- AND FLAGELLA-ASSOCIATED PROTEIN 54"/>
    <property type="match status" value="1"/>
</dbReference>
<dbReference type="EMBL" id="MCFH01000001">
    <property type="protein sequence ID" value="ORX60836.1"/>
    <property type="molecule type" value="Genomic_DNA"/>
</dbReference>
<feature type="compositionally biased region" description="Basic and acidic residues" evidence="2">
    <location>
        <begin position="1629"/>
        <end position="1642"/>
    </location>
</feature>
<proteinExistence type="predicted"/>
<dbReference type="InterPro" id="IPR003961">
    <property type="entry name" value="FN3_dom"/>
</dbReference>
<dbReference type="OrthoDB" id="2104158at2759"/>
<protein>
    <recommendedName>
        <fullName evidence="5">Fibronectin type-III domain-containing protein</fullName>
    </recommendedName>
</protein>
<keyword evidence="4" id="KW-1185">Reference proteome</keyword>
<feature type="region of interest" description="Disordered" evidence="2">
    <location>
        <begin position="2412"/>
        <end position="2453"/>
    </location>
</feature>
<feature type="compositionally biased region" description="Basic and acidic residues" evidence="2">
    <location>
        <begin position="1650"/>
        <end position="1660"/>
    </location>
</feature>
<feature type="compositionally biased region" description="Basic and acidic residues" evidence="2">
    <location>
        <begin position="1554"/>
        <end position="1576"/>
    </location>
</feature>
<dbReference type="GO" id="GO:0060271">
    <property type="term" value="P:cilium assembly"/>
    <property type="evidence" value="ECO:0007669"/>
    <property type="project" value="TreeGrafter"/>
</dbReference>
<reference evidence="3 4" key="2">
    <citation type="submission" date="2016-08" db="EMBL/GenBank/DDBJ databases">
        <title>Pervasive Adenine N6-methylation of Active Genes in Fungi.</title>
        <authorList>
            <consortium name="DOE Joint Genome Institute"/>
            <person name="Mondo S.J."/>
            <person name="Dannebaum R.O."/>
            <person name="Kuo R.C."/>
            <person name="Labutti K."/>
            <person name="Haridas S."/>
            <person name="Kuo A."/>
            <person name="Salamov A."/>
            <person name="Ahrendt S.R."/>
            <person name="Lipzen A."/>
            <person name="Sullivan W."/>
            <person name="Andreopoulos W.B."/>
            <person name="Clum A."/>
            <person name="Lindquist E."/>
            <person name="Daum C."/>
            <person name="Ramamoorthy G.K."/>
            <person name="Gryganskyi A."/>
            <person name="Culley D."/>
            <person name="Magnuson J.K."/>
            <person name="James T.Y."/>
            <person name="O'Malley M.A."/>
            <person name="Stajich J.E."/>
            <person name="Spatafora J.W."/>
            <person name="Visel A."/>
            <person name="Grigoriev I.V."/>
        </authorList>
    </citation>
    <scope>NUCLEOTIDE SEQUENCE [LARGE SCALE GENOMIC DNA]</scope>
    <source>
        <strain evidence="4">finn</strain>
    </source>
</reference>
<feature type="compositionally biased region" description="Basic and acidic residues" evidence="2">
    <location>
        <begin position="3475"/>
        <end position="3501"/>
    </location>
</feature>
<feature type="coiled-coil region" evidence="1">
    <location>
        <begin position="3098"/>
        <end position="3132"/>
    </location>
</feature>
<gene>
    <name evidence="3" type="ORF">BCR36DRAFT_407837</name>
</gene>
<feature type="region of interest" description="Disordered" evidence="2">
    <location>
        <begin position="1531"/>
        <end position="1606"/>
    </location>
</feature>
<feature type="compositionally biased region" description="Basic residues" evidence="2">
    <location>
        <begin position="411"/>
        <end position="456"/>
    </location>
</feature>
<organism evidence="3 4">
    <name type="scientific">Piromyces finnis</name>
    <dbReference type="NCBI Taxonomy" id="1754191"/>
    <lineage>
        <taxon>Eukaryota</taxon>
        <taxon>Fungi</taxon>
        <taxon>Fungi incertae sedis</taxon>
        <taxon>Chytridiomycota</taxon>
        <taxon>Chytridiomycota incertae sedis</taxon>
        <taxon>Neocallimastigomycetes</taxon>
        <taxon>Neocallimastigales</taxon>
        <taxon>Neocallimastigaceae</taxon>
        <taxon>Piromyces</taxon>
    </lineage>
</organism>
<sequence>MLKNKEILSDDKLFDIKKLDQLDPELEKKFAIDQLIYLIELFIKDIEFINYSRSMLFSPLDQIYESIDEKTEELKLLYERVKMSEIYIKYYNIFKNNSLQVETFYNIVERGNTMNNLLDELTSKVKTYIDNKESKEKIFLSVLRIKQINDSLRNSFNDKIITNSKWILKVLVKYLYSDSLWFQKFLFECMYSTYKLYCEKYNNIILMDTLNKENFNDSVHLKSVDEKDQDVIINKRNILKELGDHIISVLKYYKKQYSETLNQDLKILYSKYISWYKIFLFVQQMKLVYNGLPFSYENNEFGNDLPGEFKLVYEDVVINKHENLDRNIIQINSNKKSENDDFIMLWSKSFEIENRELIEKRKDPNNFFYNDDCSVFLMKTMEVEFKEDDLENVEEIIDYDDDDKEEERGRSKNKKSKSHKKSSKSKSRSRSKSKSHNGSKSRSRSASRNKNEKRKSKNESKNKNKRLSKRFEYIRNREPLPSEKKLNEIAYSVLKVLKFWTSDKNRLFVLLKSLPNLADVNLNYRMDYKNHETMTSYGYSILAVIYIALDLITLQEGCTVTNERIDTLRESSRVILCPCFEFLDDLTIVQNIINKGIPIKYIIILWQILFQLMEWNLFLKISQVLQKYYENNDDEFKNFFYCEWSIYVNICLFFSDINKKDDSAKVDEGINDSFRKKINEFRKNNNDDLSNKQVYGKTIIENTYSIDLYEKLSETNTEEIEKIKTNLKFGVYSLYKYLIFSIENKMGCISNINYFFRIIWRYCLRLYPEKKDYNCITTKNSIVIVKTIIICLSLYNNFFTNYVNPILYSSIIQQYILILLNNNYDYDCSKFIDIINNVIERVNTSLYSARGTSHKYYSLSYNPSIFGKQFEYMISDTPKSSKKKEIIHSLIHKKYVLYGLIFRIIIIQKFKEYIKEKERKEKEYLSLYKKKLTSYPEFMTKPTNEILETYCGKNNYLKSLFNLQFAIVMKDLPKNTKNEIIQDAFNYIKLTFKEESMLVHHLYLENVNNNSNNIVNENICPPPICIKRSNASLVFRPLPPKNTKPYYYKIFCKENNIGIVTMSDSIYQGTDEFVINRGDETEIIISGLKENSKYIVAVAAYDKNKNLLCGRIGAQSMPLLVALPLPILIHVSYLGQFACIEEISEFIKPIKDILFNYFIESVCDEYELTHTFVKEPYWIKKNSSYVINNNHIAYSTESLIKNFISILMFSTLKLSEKLDKEEDHNSVNEVNASKWWISKKLKLCQKFLICMNLADYINNDYYLITSMIYCYHTVVPFLSFDNPPEFVIHILMKCHAVFMKRDSFEKSTIQNIYEHYFTSLTHILASFLNRWGVKDELNIICKNTLQLIHSFSPRSDRLVLSNTLIDHFWGSTLDKFKKTRLQNKKCSGQADFLYFSASSIYSNNKLIEKTNAIIYLADYIDYLLQINDLGIANEKKQENYSTMADIEYGIHTYSLETMYNEINKYRKSKRYMEMAYKLLSVAFNRKEYEFIYRVYYEILEWINKRNYFILNTDNMNSEEIKKNLKKNKFSPHSIFKPKLDEKTKKKRKKYKRSKSGDSRSSSTDRRSVVSEGKNDNENTNVQKKKSSSTKNKGKTTKKTKSKNYTHQRSLSFDDKWNKYVSEQRSQSFHKKEINRMRSHSQEIRYSGGRNSEEKTNNEDRSEFEKLLAEKEKQNKALNIIANKVGFFWRRRRYKNKLYEIVNNENFYLCMIHYINSMTISKIIEKDIISNEIKAPTLGVDEFYIDVNYYFNVEQNNNNGDQEDADTDAKDSTNKYNIDVEKYITEQLESYIRSMVDASRSHNWNLLLSCFHQLWNFVGDMRKLELINKKYWKSEIWKPFYIVSMELLDFLITHCSNDERFNRSIDILDLIKCDKKRIYYYYYVNRWGYKSDIAINVKLIIKFFVDTMKYLFYSEKYSKVISFGILVNNYFNNTLTEIFSTVMIEAKMQFNLKHSNSPITLPDIYENTQIPNDLKSLGYLVISYKADFINYIVAKYTINNPNSGNLASLLRKAILNYEELIKISKEKDDLFVTAIAYSELGDLLYESGDVESAGLFWSKSIDTIFKKRMVIASIIELYNEIKDFNTTTVIKMFNNSVYTVILIGLQLAKLAAYCFSSNLNTKLNLSLCASFFLSKAMYSYINEPHTPNQFIYVSSKAVVIINIISEFFKDQSAVILKILEFLIIELVNNDYLGLALPLLAMQLIIIVNNNKSIREVIFAKLKYAKILIKCGFISEGLNYLNNVYSGKGIFDVNPLTSFTTTTATSLNGNNNIGACNTSTYNNNNNNSSNIINVSYNNMEELYETNNLNCIKQLLYTKYYDRLVAQYGRMMTKVIDFERISLVIEIFSLYHGNFVYYDPIKGMNDNTINESNNKSFDIKVMKQHIYEDILGVNIKGEKNNKNITQKLKRDQYSLEVSKKSRSKSMSYNTSIKKQEEASNSNENENGSNIIDLEKNKSNGQSILTEEEIDSLNNNNNNSQSRFNSSLTINTTDYCINSEGDSDHMNKYYCEKMERINLLKNVEETIYRYITEVYNETKMDDKPYRPFQINFFCLCILKLVKIYELLDKNKRAVSLLLSLNSFINKKVNDISEYLDSIVIDANATTKETIDNLIDKKVYEEKLVTEFLSESELWLEVKKRTALNALAICDYNYAILTSKSGLKDAAACKSSNFKIEFLKIIICSKIRLHSNGVKKYVGKFEEILRSPNLTLKSKFLGNIFFFDITSVLNISTYDEMLSQREMCENYFYDLIIPQALTLDNVNKLTKYSPFYTDYVIYLYQQATLYKSIHKYDLSLKCIRCAINILKYFVNISSFIYLPILNKFYQLLMMKANEHSSLKTINSICHKIVDLCIQEGGYNIQALKNGFSGLFISSVRLKETFDAINYLYILSNIGIIANNIRLLNVNTNVKARLMEQNIQSKGIKNEMKLWYAKENQLYEIYDTLYDPIDITQIKAKNDVKNHVRMDFSSFFDEKKVIENIYLYYKYLFFDTTLLDNIAFDYYSCSKMSRLQRTHQTLLHELPSDILSEITISRLVNINNATDSKYMEKFENMWMAQWFHRWYLPCDYEYEDKDDDASSLNLNEKKVNNEMYNKKNVLVIYHLNTTENLKLKELISKIKKLRKEIKLEKKRNRSSQESRILRSFSKTSRVTSREKSKCEIVSIEETSVSESCAITSNPNNNLSYSTQHKVNSILNSNQTSVSIFSSLSETLNKLEDDDLPTLNKFKLYNTNNNDNSDNKKGIQNYTTKEFGDDTPSPSPYKPIVLDEIISKSEDISNIQKEIDKNKNNCNQYKIRNKYFMMEENEFKSIFEKTTETDDELLGNNNFNDQNPKELLLKELYKSLYDKCIYSVKIPKTIVKEIQFICARNEADSKNFFFTKESDSAILDHRLKKDLIKDIVKYIVGPDIKYEISDNLLNSDNLIENISALFDSDRGMLFESNNIFSNWIFDICMKRKSLNKKLQGDGEESEELEEKEPIGITETKEDKIKKEKDGSIPNRDEDHSVTAI</sequence>
<feature type="compositionally biased region" description="Low complexity" evidence="2">
    <location>
        <begin position="2435"/>
        <end position="2446"/>
    </location>
</feature>
<evidence type="ECO:0000256" key="2">
    <source>
        <dbReference type="SAM" id="MobiDB-lite"/>
    </source>
</evidence>
<comment type="caution">
    <text evidence="3">The sequence shown here is derived from an EMBL/GenBank/DDBJ whole genome shotgun (WGS) entry which is preliminary data.</text>
</comment>
<feature type="region of interest" description="Disordered" evidence="2">
    <location>
        <begin position="1624"/>
        <end position="1660"/>
    </location>
</feature>
<accession>A0A1Y1VN32</accession>
<feature type="compositionally biased region" description="Acidic residues" evidence="2">
    <location>
        <begin position="3458"/>
        <end position="3467"/>
    </location>
</feature>
<evidence type="ECO:0000313" key="3">
    <source>
        <dbReference type="EMBL" id="ORX60836.1"/>
    </source>
</evidence>
<feature type="compositionally biased region" description="Basic residues" evidence="2">
    <location>
        <begin position="1544"/>
        <end position="1553"/>
    </location>
</feature>
<feature type="region of interest" description="Disordered" evidence="2">
    <location>
        <begin position="401"/>
        <end position="473"/>
    </location>
</feature>
<name>A0A1Y1VN32_9FUNG</name>
<feature type="region of interest" description="Disordered" evidence="2">
    <location>
        <begin position="3455"/>
        <end position="3501"/>
    </location>
</feature>
<evidence type="ECO:0000256" key="1">
    <source>
        <dbReference type="SAM" id="Coils"/>
    </source>
</evidence>
<dbReference type="PANTHER" id="PTHR33487:SF1">
    <property type="entry name" value="CILIA- AND FLAGELLA-ASSOCIATED PROTEIN 54"/>
    <property type="match status" value="1"/>
</dbReference>